<dbReference type="EMBL" id="BLMI01000252">
    <property type="protein sequence ID" value="GFI41995.1"/>
    <property type="molecule type" value="Genomic_DNA"/>
</dbReference>
<dbReference type="InterPro" id="IPR012337">
    <property type="entry name" value="RNaseH-like_sf"/>
</dbReference>
<evidence type="ECO:0000259" key="1">
    <source>
        <dbReference type="Pfam" id="PF01609"/>
    </source>
</evidence>
<proteinExistence type="predicted"/>
<dbReference type="GO" id="GO:0004803">
    <property type="term" value="F:transposase activity"/>
    <property type="evidence" value="ECO:0007669"/>
    <property type="project" value="InterPro"/>
</dbReference>
<evidence type="ECO:0000313" key="2">
    <source>
        <dbReference type="EMBL" id="GFI41995.1"/>
    </source>
</evidence>
<dbReference type="Pfam" id="PF01609">
    <property type="entry name" value="DDE_Tnp_1"/>
    <property type="match status" value="1"/>
</dbReference>
<dbReference type="GO" id="GO:0006313">
    <property type="term" value="P:DNA transposition"/>
    <property type="evidence" value="ECO:0007669"/>
    <property type="project" value="InterPro"/>
</dbReference>
<name>A0A829ZDR4_9FIRM</name>
<feature type="domain" description="Transposase IS4-like" evidence="1">
    <location>
        <begin position="8"/>
        <end position="67"/>
    </location>
</feature>
<evidence type="ECO:0000313" key="3">
    <source>
        <dbReference type="Proteomes" id="UP000490821"/>
    </source>
</evidence>
<comment type="caution">
    <text evidence="2">The sequence shown here is derived from an EMBL/GenBank/DDBJ whole genome shotgun (WGS) entry which is preliminary data.</text>
</comment>
<dbReference type="AlphaFoldDB" id="A0A829ZDR4"/>
<protein>
    <recommendedName>
        <fullName evidence="1">Transposase IS4-like domain-containing protein</fullName>
    </recommendedName>
</protein>
<dbReference type="RefSeq" id="WP_172473141.1">
    <property type="nucleotide sequence ID" value="NZ_BLMI01000252.1"/>
</dbReference>
<dbReference type="SUPFAM" id="SSF53098">
    <property type="entry name" value="Ribonuclease H-like"/>
    <property type="match status" value="1"/>
</dbReference>
<organism evidence="2 3">
    <name type="scientific">Thomasclavelia cocleata</name>
    <dbReference type="NCBI Taxonomy" id="69824"/>
    <lineage>
        <taxon>Bacteria</taxon>
        <taxon>Bacillati</taxon>
        <taxon>Bacillota</taxon>
        <taxon>Erysipelotrichia</taxon>
        <taxon>Erysipelotrichales</taxon>
        <taxon>Coprobacillaceae</taxon>
        <taxon>Thomasclavelia</taxon>
    </lineage>
</organism>
<dbReference type="InterPro" id="IPR002559">
    <property type="entry name" value="Transposase_11"/>
</dbReference>
<sequence length="89" mass="10412">MPEYELESYTSSLDESIEDIKEIYHQHGVCEQFHSELKTDMGIERMPSGEFKTNELILYVAMYTYNISQIIHGNVLVTKNYQIISIFDV</sequence>
<dbReference type="Proteomes" id="UP000490821">
    <property type="component" value="Unassembled WGS sequence"/>
</dbReference>
<accession>A0A829ZDR4</accession>
<reference evidence="2 3" key="1">
    <citation type="journal article" date="2020" name="Microbiome">
        <title>Single-cell genomics of uncultured bacteria reveals dietary fiber responders in the mouse gut microbiota.</title>
        <authorList>
            <person name="Chijiiwa R."/>
            <person name="Hosokawa M."/>
            <person name="Kogawa M."/>
            <person name="Nishikawa Y."/>
            <person name="Ide K."/>
            <person name="Sakanashi C."/>
            <person name="Takahashi K."/>
            <person name="Takeyama H."/>
        </authorList>
    </citation>
    <scope>NUCLEOTIDE SEQUENCE [LARGE SCALE GENOMIC DNA]</scope>
    <source>
        <strain evidence="2">IMSAGC_017</strain>
    </source>
</reference>
<gene>
    <name evidence="2" type="ORF">IMSAGC017_02041</name>
</gene>
<dbReference type="GO" id="GO:0003677">
    <property type="term" value="F:DNA binding"/>
    <property type="evidence" value="ECO:0007669"/>
    <property type="project" value="InterPro"/>
</dbReference>